<reference evidence="1 2" key="1">
    <citation type="submission" date="2018-08" db="EMBL/GenBank/DDBJ databases">
        <title>Meiothermus terrae DSM 26712 genome sequencing project.</title>
        <authorList>
            <person name="Da Costa M.S."/>
            <person name="Albuquerque L."/>
            <person name="Raposo P."/>
            <person name="Froufe H.J.C."/>
            <person name="Barroso C.S."/>
            <person name="Egas C."/>
        </authorList>
    </citation>
    <scope>NUCLEOTIDE SEQUENCE [LARGE SCALE GENOMIC DNA]</scope>
    <source>
        <strain evidence="1 2">DSM 26712</strain>
    </source>
</reference>
<dbReference type="AlphaFoldDB" id="A0A399F1G7"/>
<evidence type="ECO:0000313" key="2">
    <source>
        <dbReference type="Proteomes" id="UP000265715"/>
    </source>
</evidence>
<dbReference type="RefSeq" id="WP_147372536.1">
    <property type="nucleotide sequence ID" value="NZ_QXDL01000019.1"/>
</dbReference>
<accession>A0A399F1G7</accession>
<proteinExistence type="predicted"/>
<dbReference type="EMBL" id="QXDL01000019">
    <property type="protein sequence ID" value="RIH89526.1"/>
    <property type="molecule type" value="Genomic_DNA"/>
</dbReference>
<dbReference type="Proteomes" id="UP000265715">
    <property type="component" value="Unassembled WGS sequence"/>
</dbReference>
<gene>
    <name evidence="1" type="ORF">Mterra_00737</name>
</gene>
<comment type="caution">
    <text evidence="1">The sequence shown here is derived from an EMBL/GenBank/DDBJ whole genome shotgun (WGS) entry which is preliminary data.</text>
</comment>
<name>A0A399F1G7_9DEIN</name>
<keyword evidence="2" id="KW-1185">Reference proteome</keyword>
<evidence type="ECO:0000313" key="1">
    <source>
        <dbReference type="EMBL" id="RIH89526.1"/>
    </source>
</evidence>
<protein>
    <submittedName>
        <fullName evidence="1">Uncharacterized protein</fullName>
    </submittedName>
</protein>
<organism evidence="1 2">
    <name type="scientific">Calidithermus terrae</name>
    <dbReference type="NCBI Taxonomy" id="1408545"/>
    <lineage>
        <taxon>Bacteria</taxon>
        <taxon>Thermotogati</taxon>
        <taxon>Deinococcota</taxon>
        <taxon>Deinococci</taxon>
        <taxon>Thermales</taxon>
        <taxon>Thermaceae</taxon>
        <taxon>Calidithermus</taxon>
    </lineage>
</organism>
<sequence>MHDVERFVRGFLSDEYRLRVACYKEPDNLKFEQMRSEHNAKFYAEDLETFIRRPEKPDPSWYEDGAKYLSALQERILFQIKKLSDEKSNVIYSVYLSSEHKGDQSYFELYFLKETSQGLRITSIYVTDNEGGFEYLDGEEVGEPLKLIKTVKYQPPSDPADLEEYEST</sequence>